<dbReference type="InterPro" id="IPR042242">
    <property type="entry name" value="RecO_C"/>
</dbReference>
<evidence type="ECO:0000256" key="6">
    <source>
        <dbReference type="ARBA" id="ARBA00023204"/>
    </source>
</evidence>
<dbReference type="NCBIfam" id="TIGR00613">
    <property type="entry name" value="reco"/>
    <property type="match status" value="1"/>
</dbReference>
<dbReference type="InterPro" id="IPR003717">
    <property type="entry name" value="RecO"/>
</dbReference>
<evidence type="ECO:0000256" key="2">
    <source>
        <dbReference type="ARBA" id="ARBA00007452"/>
    </source>
</evidence>
<dbReference type="InterPro" id="IPR022572">
    <property type="entry name" value="DNA_rep/recomb_RecO_N"/>
</dbReference>
<comment type="caution">
    <text evidence="10">The sequence shown here is derived from an EMBL/GenBank/DDBJ whole genome shotgun (WGS) entry which is preliminary data.</text>
</comment>
<dbReference type="RefSeq" id="WP_345193971.1">
    <property type="nucleotide sequence ID" value="NZ_BAABFL010000065.1"/>
</dbReference>
<dbReference type="InterPro" id="IPR037278">
    <property type="entry name" value="ARFGAP/RecO"/>
</dbReference>
<dbReference type="SUPFAM" id="SSF57863">
    <property type="entry name" value="ArfGap/RecO-like zinc finger"/>
    <property type="match status" value="1"/>
</dbReference>
<evidence type="ECO:0000313" key="10">
    <source>
        <dbReference type="EMBL" id="GAA4648378.1"/>
    </source>
</evidence>
<comment type="similarity">
    <text evidence="2 8">Belongs to the RecO family.</text>
</comment>
<evidence type="ECO:0000256" key="3">
    <source>
        <dbReference type="ARBA" id="ARBA00021310"/>
    </source>
</evidence>
<dbReference type="SUPFAM" id="SSF50249">
    <property type="entry name" value="Nucleic acid-binding proteins"/>
    <property type="match status" value="1"/>
</dbReference>
<evidence type="ECO:0000256" key="1">
    <source>
        <dbReference type="ARBA" id="ARBA00003065"/>
    </source>
</evidence>
<organism evidence="10 11">
    <name type="scientific">Kistimonas scapharcae</name>
    <dbReference type="NCBI Taxonomy" id="1036133"/>
    <lineage>
        <taxon>Bacteria</taxon>
        <taxon>Pseudomonadati</taxon>
        <taxon>Pseudomonadota</taxon>
        <taxon>Gammaproteobacteria</taxon>
        <taxon>Oceanospirillales</taxon>
        <taxon>Endozoicomonadaceae</taxon>
        <taxon>Kistimonas</taxon>
    </lineage>
</organism>
<proteinExistence type="inferred from homology"/>
<evidence type="ECO:0000256" key="4">
    <source>
        <dbReference type="ARBA" id="ARBA00022763"/>
    </source>
</evidence>
<dbReference type="Pfam" id="PF11967">
    <property type="entry name" value="RecO_N"/>
    <property type="match status" value="1"/>
</dbReference>
<evidence type="ECO:0000256" key="7">
    <source>
        <dbReference type="ARBA" id="ARBA00033409"/>
    </source>
</evidence>
<keyword evidence="5 8" id="KW-0233">DNA recombination</keyword>
<reference evidence="11" key="1">
    <citation type="journal article" date="2019" name="Int. J. Syst. Evol. Microbiol.">
        <title>The Global Catalogue of Microorganisms (GCM) 10K type strain sequencing project: providing services to taxonomists for standard genome sequencing and annotation.</title>
        <authorList>
            <consortium name="The Broad Institute Genomics Platform"/>
            <consortium name="The Broad Institute Genome Sequencing Center for Infectious Disease"/>
            <person name="Wu L."/>
            <person name="Ma J."/>
        </authorList>
    </citation>
    <scope>NUCLEOTIDE SEQUENCE [LARGE SCALE GENOMIC DNA]</scope>
    <source>
        <strain evidence="11">JCM 17805</strain>
    </source>
</reference>
<protein>
    <recommendedName>
        <fullName evidence="3 8">DNA repair protein RecO</fullName>
    </recommendedName>
    <alternativeName>
        <fullName evidence="7 8">Recombination protein O</fullName>
    </alternativeName>
</protein>
<evidence type="ECO:0000256" key="8">
    <source>
        <dbReference type="HAMAP-Rule" id="MF_00201"/>
    </source>
</evidence>
<dbReference type="PANTHER" id="PTHR33991:SF1">
    <property type="entry name" value="DNA REPAIR PROTEIN RECO"/>
    <property type="match status" value="1"/>
</dbReference>
<dbReference type="HAMAP" id="MF_00201">
    <property type="entry name" value="RecO"/>
    <property type="match status" value="1"/>
</dbReference>
<name>A0ABP8UWU3_9GAMM</name>
<feature type="domain" description="DNA replication/recombination mediator RecO N-terminal" evidence="9">
    <location>
        <begin position="9"/>
        <end position="82"/>
    </location>
</feature>
<evidence type="ECO:0000313" key="11">
    <source>
        <dbReference type="Proteomes" id="UP001500604"/>
    </source>
</evidence>
<keyword evidence="11" id="KW-1185">Reference proteome</keyword>
<dbReference type="Pfam" id="PF02565">
    <property type="entry name" value="RecO_C"/>
    <property type="match status" value="1"/>
</dbReference>
<dbReference type="Gene3D" id="2.40.50.140">
    <property type="entry name" value="Nucleic acid-binding proteins"/>
    <property type="match status" value="1"/>
</dbReference>
<dbReference type="PANTHER" id="PTHR33991">
    <property type="entry name" value="DNA REPAIR PROTEIN RECO"/>
    <property type="match status" value="1"/>
</dbReference>
<evidence type="ECO:0000259" key="9">
    <source>
        <dbReference type="Pfam" id="PF11967"/>
    </source>
</evidence>
<dbReference type="InterPro" id="IPR012340">
    <property type="entry name" value="NA-bd_OB-fold"/>
</dbReference>
<accession>A0ABP8UWU3</accession>
<comment type="function">
    <text evidence="1 8">Involved in DNA repair and RecF pathway recombination.</text>
</comment>
<evidence type="ECO:0000256" key="5">
    <source>
        <dbReference type="ARBA" id="ARBA00023172"/>
    </source>
</evidence>
<dbReference type="EMBL" id="BAABFL010000065">
    <property type="protein sequence ID" value="GAA4648378.1"/>
    <property type="molecule type" value="Genomic_DNA"/>
</dbReference>
<dbReference type="Gene3D" id="1.20.1440.120">
    <property type="entry name" value="Recombination protein O, C-terminal domain"/>
    <property type="match status" value="1"/>
</dbReference>
<gene>
    <name evidence="8 10" type="primary">recO</name>
    <name evidence="10" type="ORF">GCM10023116_06450</name>
</gene>
<keyword evidence="6 8" id="KW-0234">DNA repair</keyword>
<keyword evidence="4 8" id="KW-0227">DNA damage</keyword>
<dbReference type="Proteomes" id="UP001500604">
    <property type="component" value="Unassembled WGS sequence"/>
</dbReference>
<sequence length="244" mass="27534">MSANTFELQPAWVLHTRPYRDTSLLVDCLTRNHGKVSLVASGARGAASKAGKPRRGHLLQPFSRLLISWTGKTELKTLRQLEQDRYLLLTGKYLYSGLYANELLVRLLQPGDAVANLFDLYEWLVDGLNQQLPLEVKLRIFEKLLLEALGYGIPLSYDGEQGHAIRDNQYYLYQQDNGFVPCHALDPAGRVPCFSGAVLNAFARNEVTDLMLPDLKRLTRMALAPLLGNRPLRSRELFRQADPV</sequence>